<evidence type="ECO:0000313" key="2">
    <source>
        <dbReference type="Proteomes" id="UP001331515"/>
    </source>
</evidence>
<accession>A0AAN8HH84</accession>
<dbReference type="EMBL" id="JAURVH010001526">
    <property type="protein sequence ID" value="KAK5916234.1"/>
    <property type="molecule type" value="Genomic_DNA"/>
</dbReference>
<name>A0AAN8HH84_CHAGU</name>
<evidence type="ECO:0000313" key="1">
    <source>
        <dbReference type="EMBL" id="KAK5916234.1"/>
    </source>
</evidence>
<keyword evidence="2" id="KW-1185">Reference proteome</keyword>
<dbReference type="Proteomes" id="UP001331515">
    <property type="component" value="Unassembled WGS sequence"/>
</dbReference>
<reference evidence="1 2" key="1">
    <citation type="journal article" date="2023" name="Mol. Biol. Evol.">
        <title>Genomics of Secondarily Temperate Adaptation in the Only Non-Antarctic Icefish.</title>
        <authorList>
            <person name="Rivera-Colon A.G."/>
            <person name="Rayamajhi N."/>
            <person name="Minhas B.F."/>
            <person name="Madrigal G."/>
            <person name="Bilyk K.T."/>
            <person name="Yoon V."/>
            <person name="Hune M."/>
            <person name="Gregory S."/>
            <person name="Cheng C.H.C."/>
            <person name="Catchen J.M."/>
        </authorList>
    </citation>
    <scope>NUCLEOTIDE SEQUENCE [LARGE SCALE GENOMIC DNA]</scope>
    <source>
        <tissue evidence="1">White muscle</tissue>
    </source>
</reference>
<gene>
    <name evidence="1" type="ORF">CgunFtcFv8_011239</name>
</gene>
<comment type="caution">
    <text evidence="1">The sequence shown here is derived from an EMBL/GenBank/DDBJ whole genome shotgun (WGS) entry which is preliminary data.</text>
</comment>
<sequence length="70" mass="8101">MGCLGLLILKLRKNTPELRRTRAQSLALLICVEVCYLLHVGRHQYLIESRFIMKPRLGVVCLFKKSHLLP</sequence>
<dbReference type="AlphaFoldDB" id="A0AAN8HH84"/>
<proteinExistence type="predicted"/>
<protein>
    <submittedName>
        <fullName evidence="1">Uncharacterized protein</fullName>
    </submittedName>
</protein>
<organism evidence="1 2">
    <name type="scientific">Champsocephalus gunnari</name>
    <name type="common">Mackerel icefish</name>
    <dbReference type="NCBI Taxonomy" id="52237"/>
    <lineage>
        <taxon>Eukaryota</taxon>
        <taxon>Metazoa</taxon>
        <taxon>Chordata</taxon>
        <taxon>Craniata</taxon>
        <taxon>Vertebrata</taxon>
        <taxon>Euteleostomi</taxon>
        <taxon>Actinopterygii</taxon>
        <taxon>Neopterygii</taxon>
        <taxon>Teleostei</taxon>
        <taxon>Neoteleostei</taxon>
        <taxon>Acanthomorphata</taxon>
        <taxon>Eupercaria</taxon>
        <taxon>Perciformes</taxon>
        <taxon>Notothenioidei</taxon>
        <taxon>Channichthyidae</taxon>
        <taxon>Champsocephalus</taxon>
    </lineage>
</organism>